<protein>
    <recommendedName>
        <fullName evidence="11 12">ATP synthase subunit a</fullName>
    </recommendedName>
    <alternativeName>
        <fullName evidence="11">ATP synthase F0 sector subunit a</fullName>
    </alternativeName>
    <alternativeName>
        <fullName evidence="11">F-ATPase subunit 6</fullName>
    </alternativeName>
</protein>
<dbReference type="Proteomes" id="UP000215433">
    <property type="component" value="Unassembled WGS sequence"/>
</dbReference>
<dbReference type="InterPro" id="IPR000568">
    <property type="entry name" value="ATP_synth_F0_asu"/>
</dbReference>
<keyword evidence="6 11" id="KW-0375">Hydrogen ion transport</keyword>
<evidence type="ECO:0000256" key="4">
    <source>
        <dbReference type="ARBA" id="ARBA00022547"/>
    </source>
</evidence>
<evidence type="ECO:0000313" key="13">
    <source>
        <dbReference type="EMBL" id="OXN00270.1"/>
    </source>
</evidence>
<comment type="subcellular location">
    <subcellularLocation>
        <location evidence="11 12">Cell membrane</location>
        <topology evidence="11 12">Multi-pass membrane protein</topology>
    </subcellularLocation>
    <subcellularLocation>
        <location evidence="1">Membrane</location>
        <topology evidence="1">Multi-pass membrane protein</topology>
    </subcellularLocation>
</comment>
<dbReference type="GO" id="GO:0045259">
    <property type="term" value="C:proton-transporting ATP synthase complex"/>
    <property type="evidence" value="ECO:0007669"/>
    <property type="project" value="UniProtKB-KW"/>
</dbReference>
<dbReference type="RefSeq" id="WP_093960643.1">
    <property type="nucleotide sequence ID" value="NZ_NEWD01000019.1"/>
</dbReference>
<feature type="transmembrane region" description="Helical" evidence="11">
    <location>
        <begin position="171"/>
        <end position="193"/>
    </location>
</feature>
<keyword evidence="4 11" id="KW-0138">CF(0)</keyword>
<name>A0A229VY00_9BIFI</name>
<keyword evidence="3 11" id="KW-0813">Transport</keyword>
<evidence type="ECO:0000256" key="7">
    <source>
        <dbReference type="ARBA" id="ARBA00022989"/>
    </source>
</evidence>
<dbReference type="OrthoDB" id="9809130at2"/>
<dbReference type="EMBL" id="NEWD01000019">
    <property type="protein sequence ID" value="OXN00270.1"/>
    <property type="molecule type" value="Genomic_DNA"/>
</dbReference>
<dbReference type="GO" id="GO:0046933">
    <property type="term" value="F:proton-transporting ATP synthase activity, rotational mechanism"/>
    <property type="evidence" value="ECO:0007669"/>
    <property type="project" value="UniProtKB-UniRule"/>
</dbReference>
<evidence type="ECO:0000256" key="1">
    <source>
        <dbReference type="ARBA" id="ARBA00004141"/>
    </source>
</evidence>
<dbReference type="PANTHER" id="PTHR11410">
    <property type="entry name" value="ATP SYNTHASE SUBUNIT A"/>
    <property type="match status" value="1"/>
</dbReference>
<sequence length="274" mass="30438">MAGVAELMGAAGMTLAAAEGPEIPQIDEFLPPEILFAGTPFAMNRIILVRVIMTVVMLLILGISASRAKLIPGRWQGFVEWGIEYVRDKIVYEVMGELRGKRYVPMICTIFFTIFFFNLCGIIPGMNIAATATIMMPLIFAAWTFVQYWIAACREQGLISYLKQECTPPGVPFPVLILLVPMQLIDILIIRPASLTLRLLANMIAGHLIVALCFSATQFFLILTENKLMMGAGVVTFAFGFIMTLFEAFVAYLQAFIFATLSTVYINMSYPEED</sequence>
<evidence type="ECO:0000256" key="6">
    <source>
        <dbReference type="ARBA" id="ARBA00022781"/>
    </source>
</evidence>
<dbReference type="PRINTS" id="PR00123">
    <property type="entry name" value="ATPASEA"/>
</dbReference>
<evidence type="ECO:0000256" key="2">
    <source>
        <dbReference type="ARBA" id="ARBA00006810"/>
    </source>
</evidence>
<dbReference type="Gene3D" id="1.20.120.220">
    <property type="entry name" value="ATP synthase, F0 complex, subunit A"/>
    <property type="match status" value="1"/>
</dbReference>
<feature type="transmembrane region" description="Helical" evidence="11">
    <location>
        <begin position="199"/>
        <end position="221"/>
    </location>
</feature>
<keyword evidence="8 11" id="KW-0406">Ion transport</keyword>
<gene>
    <name evidence="11" type="primary">atpB</name>
    <name evidence="13" type="ORF">Tam10B_1493</name>
</gene>
<evidence type="ECO:0000256" key="3">
    <source>
        <dbReference type="ARBA" id="ARBA00022448"/>
    </source>
</evidence>
<evidence type="ECO:0000256" key="9">
    <source>
        <dbReference type="ARBA" id="ARBA00023136"/>
    </source>
</evidence>
<dbReference type="Pfam" id="PF00119">
    <property type="entry name" value="ATP-synt_A"/>
    <property type="match status" value="1"/>
</dbReference>
<comment type="similarity">
    <text evidence="2 11 12">Belongs to the ATPase A chain family.</text>
</comment>
<dbReference type="PANTHER" id="PTHR11410:SF0">
    <property type="entry name" value="ATP SYNTHASE SUBUNIT A"/>
    <property type="match status" value="1"/>
</dbReference>
<dbReference type="GO" id="GO:0005886">
    <property type="term" value="C:plasma membrane"/>
    <property type="evidence" value="ECO:0007669"/>
    <property type="project" value="UniProtKB-SubCell"/>
</dbReference>
<accession>A0A229VY00</accession>
<evidence type="ECO:0000256" key="11">
    <source>
        <dbReference type="HAMAP-Rule" id="MF_01393"/>
    </source>
</evidence>
<dbReference type="InterPro" id="IPR035908">
    <property type="entry name" value="F0_ATP_A_sf"/>
</dbReference>
<keyword evidence="9 11" id="KW-0472">Membrane</keyword>
<keyword evidence="11" id="KW-1003">Cell membrane</keyword>
<comment type="function">
    <text evidence="11 12">Key component of the proton channel; it plays a direct role in the translocation of protons across the membrane.</text>
</comment>
<organism evidence="13 14">
    <name type="scientific">Bifidobacterium vansinderenii</name>
    <dbReference type="NCBI Taxonomy" id="1984871"/>
    <lineage>
        <taxon>Bacteria</taxon>
        <taxon>Bacillati</taxon>
        <taxon>Actinomycetota</taxon>
        <taxon>Actinomycetes</taxon>
        <taxon>Bifidobacteriales</taxon>
        <taxon>Bifidobacteriaceae</taxon>
        <taxon>Bifidobacterium</taxon>
    </lineage>
</organism>
<evidence type="ECO:0000313" key="14">
    <source>
        <dbReference type="Proteomes" id="UP000215433"/>
    </source>
</evidence>
<dbReference type="CDD" id="cd00310">
    <property type="entry name" value="ATP-synt_Fo_a_6"/>
    <property type="match status" value="1"/>
</dbReference>
<keyword evidence="10 11" id="KW-0066">ATP synthesis</keyword>
<dbReference type="HAMAP" id="MF_01393">
    <property type="entry name" value="ATP_synth_a_bact"/>
    <property type="match status" value="1"/>
</dbReference>
<keyword evidence="14" id="KW-1185">Reference proteome</keyword>
<keyword evidence="5 11" id="KW-0812">Transmembrane</keyword>
<evidence type="ECO:0000256" key="8">
    <source>
        <dbReference type="ARBA" id="ARBA00023065"/>
    </source>
</evidence>
<dbReference type="NCBIfam" id="TIGR01131">
    <property type="entry name" value="ATP_synt_6_or_A"/>
    <property type="match status" value="1"/>
</dbReference>
<feature type="transmembrane region" description="Helical" evidence="11">
    <location>
        <begin position="46"/>
        <end position="65"/>
    </location>
</feature>
<dbReference type="InterPro" id="IPR045083">
    <property type="entry name" value="ATP_synth_F0_asu_bact/mt"/>
</dbReference>
<comment type="caution">
    <text evidence="13">The sequence shown here is derived from an EMBL/GenBank/DDBJ whole genome shotgun (WGS) entry which is preliminary data.</text>
</comment>
<reference evidence="13 14" key="1">
    <citation type="submission" date="2017-05" db="EMBL/GenBank/DDBJ databases">
        <title>Bifidobacterium vansinderenii sp. nov.</title>
        <authorList>
            <person name="Lugli G.A."/>
            <person name="Duranti S."/>
            <person name="Mangifesta M."/>
        </authorList>
    </citation>
    <scope>NUCLEOTIDE SEQUENCE [LARGE SCALE GENOMIC DNA]</scope>
    <source>
        <strain evidence="13 14">Tam10B</strain>
    </source>
</reference>
<evidence type="ECO:0000256" key="5">
    <source>
        <dbReference type="ARBA" id="ARBA00022692"/>
    </source>
</evidence>
<evidence type="ECO:0000256" key="12">
    <source>
        <dbReference type="RuleBase" id="RU000483"/>
    </source>
</evidence>
<keyword evidence="7 11" id="KW-1133">Transmembrane helix</keyword>
<evidence type="ECO:0000256" key="10">
    <source>
        <dbReference type="ARBA" id="ARBA00023310"/>
    </source>
</evidence>
<feature type="transmembrane region" description="Helical" evidence="11">
    <location>
        <begin position="103"/>
        <end position="124"/>
    </location>
</feature>
<proteinExistence type="inferred from homology"/>
<dbReference type="SUPFAM" id="SSF81336">
    <property type="entry name" value="F1F0 ATP synthase subunit A"/>
    <property type="match status" value="1"/>
</dbReference>
<feature type="transmembrane region" description="Helical" evidence="11">
    <location>
        <begin position="130"/>
        <end position="150"/>
    </location>
</feature>
<dbReference type="AlphaFoldDB" id="A0A229VY00"/>